<evidence type="ECO:0000256" key="2">
    <source>
        <dbReference type="ARBA" id="ARBA00022475"/>
    </source>
</evidence>
<dbReference type="Pfam" id="PF09335">
    <property type="entry name" value="VTT_dom"/>
    <property type="match status" value="1"/>
</dbReference>
<dbReference type="EMBL" id="ANJA01002149">
    <property type="protein sequence ID" value="ETO71706.1"/>
    <property type="molecule type" value="Genomic_DNA"/>
</dbReference>
<comment type="caution">
    <text evidence="8">The sequence shown here is derived from an EMBL/GenBank/DDBJ whole genome shotgun (WGS) entry which is preliminary data.</text>
</comment>
<dbReference type="PANTHER" id="PTHR12677">
    <property type="entry name" value="GOLGI APPARATUS MEMBRANE PROTEIN TVP38-RELATED"/>
    <property type="match status" value="1"/>
</dbReference>
<gene>
    <name evidence="8" type="ORF">F444_11988</name>
</gene>
<feature type="transmembrane region" description="Helical" evidence="6">
    <location>
        <begin position="86"/>
        <end position="111"/>
    </location>
</feature>
<dbReference type="Proteomes" id="UP000028582">
    <property type="component" value="Unassembled WGS sequence"/>
</dbReference>
<feature type="transmembrane region" description="Helical" evidence="6">
    <location>
        <begin position="172"/>
        <end position="190"/>
    </location>
</feature>
<dbReference type="AlphaFoldDB" id="A0A080ZYJ5"/>
<accession>A0A080ZYJ5</accession>
<dbReference type="PANTHER" id="PTHR12677:SF59">
    <property type="entry name" value="GOLGI APPARATUS MEMBRANE PROTEIN TVP38-RELATED"/>
    <property type="match status" value="1"/>
</dbReference>
<evidence type="ECO:0000256" key="6">
    <source>
        <dbReference type="SAM" id="Phobius"/>
    </source>
</evidence>
<dbReference type="InterPro" id="IPR032816">
    <property type="entry name" value="VTT_dom"/>
</dbReference>
<sequence>MVMGCCSTRMSDAGKRWLKVAAWTTLFCGVTYVILGLVPVKLYIASTMSWIQANPTMGAMLLPLILAVGIPLCIPSPGFEILAGSMFGIVTGTLLCVVGKTVGQMIAFLAAKHFGKDRISGYMQTKFPSFAALATVLQNSSWKPLLLIQVANVPHLVKCYGLAIADISTYRFAVSSAVGGLPYAILWAYLGYNSKNLVSSGSSDENAVELSETSFRQRMVIGVGGTVFTVLGMWWLVVYTKKQLHSELQRVKHLHRSSVDSDDTCITISSSEDDDEVVQIGLLRPETFPTALTVAQPRCYDDI</sequence>
<evidence type="ECO:0000256" key="1">
    <source>
        <dbReference type="ARBA" id="ARBA00004651"/>
    </source>
</evidence>
<keyword evidence="4 6" id="KW-1133">Transmembrane helix</keyword>
<feature type="transmembrane region" description="Helical" evidence="6">
    <location>
        <begin position="20"/>
        <end position="44"/>
    </location>
</feature>
<keyword evidence="2" id="KW-1003">Cell membrane</keyword>
<name>A0A080ZYJ5_PHYNI</name>
<feature type="transmembrane region" description="Helical" evidence="6">
    <location>
        <begin position="56"/>
        <end position="74"/>
    </location>
</feature>
<evidence type="ECO:0000313" key="8">
    <source>
        <dbReference type="EMBL" id="ETO71706.1"/>
    </source>
</evidence>
<protein>
    <recommendedName>
        <fullName evidence="7">VTT domain-containing protein</fullName>
    </recommendedName>
</protein>
<feature type="transmembrane region" description="Helical" evidence="6">
    <location>
        <begin position="219"/>
        <end position="240"/>
    </location>
</feature>
<keyword evidence="3 6" id="KW-0812">Transmembrane</keyword>
<evidence type="ECO:0000256" key="5">
    <source>
        <dbReference type="ARBA" id="ARBA00023136"/>
    </source>
</evidence>
<evidence type="ECO:0000256" key="4">
    <source>
        <dbReference type="ARBA" id="ARBA00022989"/>
    </source>
</evidence>
<dbReference type="OrthoDB" id="166803at2759"/>
<proteinExistence type="predicted"/>
<evidence type="ECO:0000256" key="3">
    <source>
        <dbReference type="ARBA" id="ARBA00022692"/>
    </source>
</evidence>
<feature type="domain" description="VTT" evidence="7">
    <location>
        <begin position="74"/>
        <end position="192"/>
    </location>
</feature>
<dbReference type="GO" id="GO:0005886">
    <property type="term" value="C:plasma membrane"/>
    <property type="evidence" value="ECO:0007669"/>
    <property type="project" value="UniProtKB-SubCell"/>
</dbReference>
<evidence type="ECO:0000259" key="7">
    <source>
        <dbReference type="Pfam" id="PF09335"/>
    </source>
</evidence>
<comment type="subcellular location">
    <subcellularLocation>
        <location evidence="1">Cell membrane</location>
        <topology evidence="1">Multi-pass membrane protein</topology>
    </subcellularLocation>
</comment>
<evidence type="ECO:0000313" key="9">
    <source>
        <dbReference type="Proteomes" id="UP000028582"/>
    </source>
</evidence>
<reference evidence="8 9" key="1">
    <citation type="submission" date="2013-11" db="EMBL/GenBank/DDBJ databases">
        <title>The Genome Sequence of Phytophthora parasitica P1976.</title>
        <authorList>
            <consortium name="The Broad Institute Genomics Platform"/>
            <person name="Russ C."/>
            <person name="Tyler B."/>
            <person name="Panabieres F."/>
            <person name="Shan W."/>
            <person name="Tripathy S."/>
            <person name="Grunwald N."/>
            <person name="Machado M."/>
            <person name="Johnson C.S."/>
            <person name="Walker B."/>
            <person name="Young S."/>
            <person name="Zeng Q."/>
            <person name="Gargeya S."/>
            <person name="Fitzgerald M."/>
            <person name="Haas B."/>
            <person name="Abouelleil A."/>
            <person name="Allen A.W."/>
            <person name="Alvarado L."/>
            <person name="Arachchi H.M."/>
            <person name="Berlin A.M."/>
            <person name="Chapman S.B."/>
            <person name="Gainer-Dewar J."/>
            <person name="Goldberg J."/>
            <person name="Griggs A."/>
            <person name="Gujja S."/>
            <person name="Hansen M."/>
            <person name="Howarth C."/>
            <person name="Imamovic A."/>
            <person name="Ireland A."/>
            <person name="Larimer J."/>
            <person name="McCowan C."/>
            <person name="Murphy C."/>
            <person name="Pearson M."/>
            <person name="Poon T.W."/>
            <person name="Priest M."/>
            <person name="Roberts A."/>
            <person name="Saif S."/>
            <person name="Shea T."/>
            <person name="Sisk P."/>
            <person name="Sykes S."/>
            <person name="Wortman J."/>
            <person name="Nusbaum C."/>
            <person name="Birren B."/>
        </authorList>
    </citation>
    <scope>NUCLEOTIDE SEQUENCE [LARGE SCALE GENOMIC DNA]</scope>
    <source>
        <strain evidence="8 9">P1976</strain>
    </source>
</reference>
<keyword evidence="5 6" id="KW-0472">Membrane</keyword>
<dbReference type="InterPro" id="IPR015414">
    <property type="entry name" value="TMEM64"/>
</dbReference>
<organism evidence="8 9">
    <name type="scientific">Phytophthora nicotianae P1976</name>
    <dbReference type="NCBI Taxonomy" id="1317066"/>
    <lineage>
        <taxon>Eukaryota</taxon>
        <taxon>Sar</taxon>
        <taxon>Stramenopiles</taxon>
        <taxon>Oomycota</taxon>
        <taxon>Peronosporomycetes</taxon>
        <taxon>Peronosporales</taxon>
        <taxon>Peronosporaceae</taxon>
        <taxon>Phytophthora</taxon>
    </lineage>
</organism>